<protein>
    <submittedName>
        <fullName evidence="2">Acyl carrier protein</fullName>
    </submittedName>
</protein>
<dbReference type="Pfam" id="PF00550">
    <property type="entry name" value="PP-binding"/>
    <property type="match status" value="1"/>
</dbReference>
<evidence type="ECO:0000313" key="3">
    <source>
        <dbReference type="Proteomes" id="UP000317839"/>
    </source>
</evidence>
<comment type="caution">
    <text evidence="2">The sequence shown here is derived from an EMBL/GenBank/DDBJ whole genome shotgun (WGS) entry which is preliminary data.</text>
</comment>
<keyword evidence="3" id="KW-1185">Reference proteome</keyword>
<organism evidence="2 3">
    <name type="scientific">Aliikangiella marina</name>
    <dbReference type="NCBI Taxonomy" id="1712262"/>
    <lineage>
        <taxon>Bacteria</taxon>
        <taxon>Pseudomonadati</taxon>
        <taxon>Pseudomonadota</taxon>
        <taxon>Gammaproteobacteria</taxon>
        <taxon>Oceanospirillales</taxon>
        <taxon>Pleioneaceae</taxon>
        <taxon>Aliikangiella</taxon>
    </lineage>
</organism>
<dbReference type="InterPro" id="IPR036736">
    <property type="entry name" value="ACP-like_sf"/>
</dbReference>
<feature type="domain" description="Carrier" evidence="1">
    <location>
        <begin position="1"/>
        <end position="78"/>
    </location>
</feature>
<dbReference type="Proteomes" id="UP000317839">
    <property type="component" value="Unassembled WGS sequence"/>
</dbReference>
<gene>
    <name evidence="2" type="ORF">FLL45_06445</name>
</gene>
<evidence type="ECO:0000313" key="2">
    <source>
        <dbReference type="EMBL" id="TQV74599.1"/>
    </source>
</evidence>
<dbReference type="InterPro" id="IPR009081">
    <property type="entry name" value="PP-bd_ACP"/>
</dbReference>
<dbReference type="SUPFAM" id="SSF47336">
    <property type="entry name" value="ACP-like"/>
    <property type="match status" value="1"/>
</dbReference>
<evidence type="ECO:0000259" key="1">
    <source>
        <dbReference type="PROSITE" id="PS50075"/>
    </source>
</evidence>
<dbReference type="OrthoDB" id="7284767at2"/>
<dbReference type="RefSeq" id="WP_142941214.1">
    <property type="nucleotide sequence ID" value="NZ_VIKR01000002.1"/>
</dbReference>
<name>A0A545TBM0_9GAMM</name>
<dbReference type="Gene3D" id="1.10.1200.10">
    <property type="entry name" value="ACP-like"/>
    <property type="match status" value="1"/>
</dbReference>
<reference evidence="2 3" key="1">
    <citation type="submission" date="2019-06" db="EMBL/GenBank/DDBJ databases">
        <title>Draft genome of Aliikangiella marina GYP-15.</title>
        <authorList>
            <person name="Wang G."/>
        </authorList>
    </citation>
    <scope>NUCLEOTIDE SEQUENCE [LARGE SCALE GENOMIC DNA]</scope>
    <source>
        <strain evidence="2 3">GYP-15</strain>
    </source>
</reference>
<dbReference type="AlphaFoldDB" id="A0A545TBM0"/>
<proteinExistence type="predicted"/>
<accession>A0A545TBM0</accession>
<sequence>MNTEQIRAILAEHGRLTTPVEDLEDTSDLYHSGLTSLATVGLMLALEDEFDIEFPDSALSRKTFTSIESIAEVIEELVE</sequence>
<dbReference type="EMBL" id="VIKR01000002">
    <property type="protein sequence ID" value="TQV74599.1"/>
    <property type="molecule type" value="Genomic_DNA"/>
</dbReference>
<dbReference type="PROSITE" id="PS50075">
    <property type="entry name" value="CARRIER"/>
    <property type="match status" value="1"/>
</dbReference>
<dbReference type="NCBIfam" id="NF005480">
    <property type="entry name" value="PRK07081.1"/>
    <property type="match status" value="1"/>
</dbReference>